<accession>A0A0E9PM02</accession>
<sequence length="56" mass="6371">MFSQVSQTLPREPSALYPRTTVRLNFRISRSSHQCLLCVSALIHSSSTQPLTFTFE</sequence>
<dbReference type="AlphaFoldDB" id="A0A0E9PM02"/>
<proteinExistence type="predicted"/>
<reference evidence="1" key="1">
    <citation type="submission" date="2014-11" db="EMBL/GenBank/DDBJ databases">
        <authorList>
            <person name="Amaro Gonzalez C."/>
        </authorList>
    </citation>
    <scope>NUCLEOTIDE SEQUENCE</scope>
</reference>
<organism evidence="1">
    <name type="scientific">Anguilla anguilla</name>
    <name type="common">European freshwater eel</name>
    <name type="synonym">Muraena anguilla</name>
    <dbReference type="NCBI Taxonomy" id="7936"/>
    <lineage>
        <taxon>Eukaryota</taxon>
        <taxon>Metazoa</taxon>
        <taxon>Chordata</taxon>
        <taxon>Craniata</taxon>
        <taxon>Vertebrata</taxon>
        <taxon>Euteleostomi</taxon>
        <taxon>Actinopterygii</taxon>
        <taxon>Neopterygii</taxon>
        <taxon>Teleostei</taxon>
        <taxon>Anguilliformes</taxon>
        <taxon>Anguillidae</taxon>
        <taxon>Anguilla</taxon>
    </lineage>
</organism>
<dbReference type="EMBL" id="GBXM01103729">
    <property type="protein sequence ID" value="JAH04848.1"/>
    <property type="molecule type" value="Transcribed_RNA"/>
</dbReference>
<name>A0A0E9PM02_ANGAN</name>
<reference evidence="1" key="2">
    <citation type="journal article" date="2015" name="Fish Shellfish Immunol.">
        <title>Early steps in the European eel (Anguilla anguilla)-Vibrio vulnificus interaction in the gills: Role of the RtxA13 toxin.</title>
        <authorList>
            <person name="Callol A."/>
            <person name="Pajuelo D."/>
            <person name="Ebbesson L."/>
            <person name="Teles M."/>
            <person name="MacKenzie S."/>
            <person name="Amaro C."/>
        </authorList>
    </citation>
    <scope>NUCLEOTIDE SEQUENCE</scope>
</reference>
<protein>
    <submittedName>
        <fullName evidence="1">Uncharacterized protein</fullName>
    </submittedName>
</protein>
<evidence type="ECO:0000313" key="1">
    <source>
        <dbReference type="EMBL" id="JAH04848.1"/>
    </source>
</evidence>